<protein>
    <submittedName>
        <fullName evidence="1">Uncharacterized protein</fullName>
    </submittedName>
</protein>
<dbReference type="Proteomes" id="UP000006906">
    <property type="component" value="Chromosome 12"/>
</dbReference>
<dbReference type="PaxDb" id="3055-EDP00756"/>
<gene>
    <name evidence="1" type="ORF">CHLRE_12g520050v5</name>
</gene>
<name>A8J613_CHLRE</name>
<reference evidence="1 2" key="1">
    <citation type="journal article" date="2007" name="Science">
        <title>The Chlamydomonas genome reveals the evolution of key animal and plant functions.</title>
        <authorList>
            <person name="Merchant S.S."/>
            <person name="Prochnik S.E."/>
            <person name="Vallon O."/>
            <person name="Harris E.H."/>
            <person name="Karpowicz S.J."/>
            <person name="Witman G.B."/>
            <person name="Terry A."/>
            <person name="Salamov A."/>
            <person name="Fritz-Laylin L.K."/>
            <person name="Marechal-Drouard L."/>
            <person name="Marshall W.F."/>
            <person name="Qu L.H."/>
            <person name="Nelson D.R."/>
            <person name="Sanderfoot A.A."/>
            <person name="Spalding M.H."/>
            <person name="Kapitonov V.V."/>
            <person name="Ren Q."/>
            <person name="Ferris P."/>
            <person name="Lindquist E."/>
            <person name="Shapiro H."/>
            <person name="Lucas S.M."/>
            <person name="Grimwood J."/>
            <person name="Schmutz J."/>
            <person name="Cardol P."/>
            <person name="Cerutti H."/>
            <person name="Chanfreau G."/>
            <person name="Chen C.L."/>
            <person name="Cognat V."/>
            <person name="Croft M.T."/>
            <person name="Dent R."/>
            <person name="Dutcher S."/>
            <person name="Fernandez E."/>
            <person name="Fukuzawa H."/>
            <person name="Gonzalez-Ballester D."/>
            <person name="Gonzalez-Halphen D."/>
            <person name="Hallmann A."/>
            <person name="Hanikenne M."/>
            <person name="Hippler M."/>
            <person name="Inwood W."/>
            <person name="Jabbari K."/>
            <person name="Kalanon M."/>
            <person name="Kuras R."/>
            <person name="Lefebvre P.A."/>
            <person name="Lemaire S.D."/>
            <person name="Lobanov A.V."/>
            <person name="Lohr M."/>
            <person name="Manuell A."/>
            <person name="Meier I."/>
            <person name="Mets L."/>
            <person name="Mittag M."/>
            <person name="Mittelmeier T."/>
            <person name="Moroney J.V."/>
            <person name="Moseley J."/>
            <person name="Napoli C."/>
            <person name="Nedelcu A.M."/>
            <person name="Niyogi K."/>
            <person name="Novoselov S.V."/>
            <person name="Paulsen I.T."/>
            <person name="Pazour G."/>
            <person name="Purton S."/>
            <person name="Ral J.P."/>
            <person name="Riano-Pachon D.M."/>
            <person name="Riekhof W."/>
            <person name="Rymarquis L."/>
            <person name="Schroda M."/>
            <person name="Stern D."/>
            <person name="Umen J."/>
            <person name="Willows R."/>
            <person name="Wilson N."/>
            <person name="Zimmer S.L."/>
            <person name="Allmer J."/>
            <person name="Balk J."/>
            <person name="Bisova K."/>
            <person name="Chen C.J."/>
            <person name="Elias M."/>
            <person name="Gendler K."/>
            <person name="Hauser C."/>
            <person name="Lamb M.R."/>
            <person name="Ledford H."/>
            <person name="Long J.C."/>
            <person name="Minagawa J."/>
            <person name="Page M.D."/>
            <person name="Pan J."/>
            <person name="Pootakham W."/>
            <person name="Roje S."/>
            <person name="Rose A."/>
            <person name="Stahlberg E."/>
            <person name="Terauchi A.M."/>
            <person name="Yang P."/>
            <person name="Ball S."/>
            <person name="Bowler C."/>
            <person name="Dieckmann C.L."/>
            <person name="Gladyshev V.N."/>
            <person name="Green P."/>
            <person name="Jorgensen R."/>
            <person name="Mayfield S."/>
            <person name="Mueller-Roeber B."/>
            <person name="Rajamani S."/>
            <person name="Sayre R.T."/>
            <person name="Brokstein P."/>
            <person name="Dubchak I."/>
            <person name="Goodstein D."/>
            <person name="Hornick L."/>
            <person name="Huang Y.W."/>
            <person name="Jhaveri J."/>
            <person name="Luo Y."/>
            <person name="Martinez D."/>
            <person name="Ngau W.C."/>
            <person name="Otillar B."/>
            <person name="Poliakov A."/>
            <person name="Porter A."/>
            <person name="Szajkowski L."/>
            <person name="Werner G."/>
            <person name="Zhou K."/>
            <person name="Grigoriev I.V."/>
            <person name="Rokhsar D.S."/>
            <person name="Grossman A.R."/>
        </authorList>
    </citation>
    <scope>NUCLEOTIDE SEQUENCE [LARGE SCALE GENOMIC DNA]</scope>
    <source>
        <strain evidence="2">CC-503</strain>
    </source>
</reference>
<dbReference type="RefSeq" id="XP_001697064.1">
    <property type="nucleotide sequence ID" value="XM_001697012.2"/>
</dbReference>
<accession>A8J613</accession>
<dbReference type="Gramene" id="PNW75271">
    <property type="protein sequence ID" value="PNW75271"/>
    <property type="gene ID" value="CHLRE_12g520050v5"/>
</dbReference>
<dbReference type="GeneID" id="5722601"/>
<proteinExistence type="predicted"/>
<evidence type="ECO:0000313" key="1">
    <source>
        <dbReference type="EMBL" id="PNW75271.1"/>
    </source>
</evidence>
<dbReference type="HOGENOM" id="CLU_1016892_0_0_1"/>
<sequence>MSLPVSLALFLWLHGALASTQTRSDVDIRGLSFTGSSFTAAGGPPGSCRLLETFGGVNEAKYRDWASGTGAPISSTSFSIDGMVSEYPGSNEEECACLAGPRSDPCWFALGLVFAVTDKYFSKQAPSAPALGLASFNVNPTARRFALTGTISFNEWLFTIPSLPEGSPAPDLHFTFNMAAQSCDRNAQAPGGTANPSRFMKNFVSFWNPGNLSISASTRWRCTVAAPANLIRVSLDGNVIPIATAVITASSAKQVTVEAGTVATMSQLPRPVLS</sequence>
<dbReference type="EMBL" id="CM008973">
    <property type="protein sequence ID" value="PNW75271.1"/>
    <property type="molecule type" value="Genomic_DNA"/>
</dbReference>
<organism evidence="1 2">
    <name type="scientific">Chlamydomonas reinhardtii</name>
    <name type="common">Chlamydomonas smithii</name>
    <dbReference type="NCBI Taxonomy" id="3055"/>
    <lineage>
        <taxon>Eukaryota</taxon>
        <taxon>Viridiplantae</taxon>
        <taxon>Chlorophyta</taxon>
        <taxon>core chlorophytes</taxon>
        <taxon>Chlorophyceae</taxon>
        <taxon>CS clade</taxon>
        <taxon>Chlamydomonadales</taxon>
        <taxon>Chlamydomonadaceae</taxon>
        <taxon>Chlamydomonas</taxon>
    </lineage>
</organism>
<dbReference type="AlphaFoldDB" id="A8J613"/>
<dbReference type="KEGG" id="cre:CHLRE_12g520050v5"/>
<keyword evidence="2" id="KW-1185">Reference proteome</keyword>
<dbReference type="OrthoDB" id="536980at2759"/>
<dbReference type="InParanoid" id="A8J613"/>
<evidence type="ECO:0000313" key="2">
    <source>
        <dbReference type="Proteomes" id="UP000006906"/>
    </source>
</evidence>